<comment type="function">
    <text evidence="2 8">Hydrolysis of 6-phosphogluconolactone to 6-phosphogluconate.</text>
</comment>
<evidence type="ECO:0000256" key="1">
    <source>
        <dbReference type="ARBA" id="ARBA00000832"/>
    </source>
</evidence>
<proteinExistence type="inferred from homology"/>
<comment type="pathway">
    <text evidence="3 8">Carbohydrate degradation; pentose phosphate pathway; D-ribulose 5-phosphate from D-glucose 6-phosphate (oxidative stage): step 2/3.</text>
</comment>
<dbReference type="InterPro" id="IPR005900">
    <property type="entry name" value="6-phosphogluconolactonase_DevB"/>
</dbReference>
<dbReference type="Pfam" id="PF01182">
    <property type="entry name" value="Glucosamine_iso"/>
    <property type="match status" value="1"/>
</dbReference>
<evidence type="ECO:0000256" key="8">
    <source>
        <dbReference type="RuleBase" id="RU365095"/>
    </source>
</evidence>
<organism evidence="10 11">
    <name type="scientific">Desulfobacter latus</name>
    <dbReference type="NCBI Taxonomy" id="2292"/>
    <lineage>
        <taxon>Bacteria</taxon>
        <taxon>Pseudomonadati</taxon>
        <taxon>Thermodesulfobacteriota</taxon>
        <taxon>Desulfobacteria</taxon>
        <taxon>Desulfobacterales</taxon>
        <taxon>Desulfobacteraceae</taxon>
        <taxon>Desulfobacter</taxon>
    </lineage>
</organism>
<dbReference type="SUPFAM" id="SSF100950">
    <property type="entry name" value="NagB/RpiA/CoA transferase-like"/>
    <property type="match status" value="1"/>
</dbReference>
<evidence type="ECO:0000259" key="9">
    <source>
        <dbReference type="Pfam" id="PF01182"/>
    </source>
</evidence>
<evidence type="ECO:0000313" key="11">
    <source>
        <dbReference type="Proteomes" id="UP000553343"/>
    </source>
</evidence>
<evidence type="ECO:0000256" key="4">
    <source>
        <dbReference type="ARBA" id="ARBA00010662"/>
    </source>
</evidence>
<dbReference type="GO" id="GO:0017057">
    <property type="term" value="F:6-phosphogluconolactonase activity"/>
    <property type="evidence" value="ECO:0007669"/>
    <property type="project" value="UniProtKB-UniRule"/>
</dbReference>
<dbReference type="PANTHER" id="PTHR11054">
    <property type="entry name" value="6-PHOSPHOGLUCONOLACTONASE"/>
    <property type="match status" value="1"/>
</dbReference>
<dbReference type="InterPro" id="IPR037171">
    <property type="entry name" value="NagB/RpiA_transferase-like"/>
</dbReference>
<dbReference type="InterPro" id="IPR006148">
    <property type="entry name" value="Glc/Gal-6P_isomerase"/>
</dbReference>
<name>A0A850T710_9BACT</name>
<dbReference type="EC" id="3.1.1.31" evidence="5 8"/>
<dbReference type="Proteomes" id="UP000553343">
    <property type="component" value="Unassembled WGS sequence"/>
</dbReference>
<dbReference type="Gene3D" id="3.40.50.1360">
    <property type="match status" value="1"/>
</dbReference>
<comment type="similarity">
    <text evidence="4 8">Belongs to the glucosamine/galactosamine-6-phosphate isomerase family. 6-phosphogluconolactonase subfamily.</text>
</comment>
<dbReference type="PANTHER" id="PTHR11054:SF0">
    <property type="entry name" value="6-PHOSPHOGLUCONOLACTONASE"/>
    <property type="match status" value="1"/>
</dbReference>
<evidence type="ECO:0000313" key="10">
    <source>
        <dbReference type="EMBL" id="NWH05192.1"/>
    </source>
</evidence>
<dbReference type="RefSeq" id="WP_218576647.1">
    <property type="nucleotide sequence ID" value="NZ_JACADJ010000027.1"/>
</dbReference>
<dbReference type="CDD" id="cd01400">
    <property type="entry name" value="6PGL"/>
    <property type="match status" value="1"/>
</dbReference>
<dbReference type="UniPathway" id="UPA00115">
    <property type="reaction ID" value="UER00409"/>
</dbReference>
<sequence length="248" mass="27183">MGSQPEVNVYSNRDKLSSALAAYVARRAANAAARRGRFCVALSGGSLMDIIGPPLATMPLSAAIDWAAWHIFWADERWVPKDSPDSNYHHADRQLLTHVGIPVEQIHAVDDSFDPAQTAGRYEDVMRHVLEPEPGQWPRLDLILLGIGTDGHTASLFPDHPALRETQRWVVAVMDAPKPPPIRITMTLPVINNAHSVLFVAAGDQKAQILSRVFKPNGKKPRLPSQLVNPSGGELGWFLDRAAAADLF</sequence>
<protein>
    <recommendedName>
        <fullName evidence="6 8">6-phosphogluconolactonase</fullName>
        <shortName evidence="8">6PGL</shortName>
        <ecNumber evidence="5 8">3.1.1.31</ecNumber>
    </recommendedName>
</protein>
<evidence type="ECO:0000256" key="2">
    <source>
        <dbReference type="ARBA" id="ARBA00002681"/>
    </source>
</evidence>
<dbReference type="GO" id="GO:0005975">
    <property type="term" value="P:carbohydrate metabolic process"/>
    <property type="evidence" value="ECO:0007669"/>
    <property type="project" value="UniProtKB-UniRule"/>
</dbReference>
<feature type="domain" description="Glucosamine/galactosamine-6-phosphate isomerase" evidence="9">
    <location>
        <begin position="12"/>
        <end position="237"/>
    </location>
</feature>
<dbReference type="EMBL" id="JACADJ010000027">
    <property type="protein sequence ID" value="NWH05192.1"/>
    <property type="molecule type" value="Genomic_DNA"/>
</dbReference>
<dbReference type="InterPro" id="IPR039104">
    <property type="entry name" value="6PGL"/>
</dbReference>
<dbReference type="AlphaFoldDB" id="A0A850T710"/>
<accession>A0A850T710</accession>
<evidence type="ECO:0000256" key="5">
    <source>
        <dbReference type="ARBA" id="ARBA00013198"/>
    </source>
</evidence>
<dbReference type="NCBIfam" id="TIGR01198">
    <property type="entry name" value="pgl"/>
    <property type="match status" value="1"/>
</dbReference>
<keyword evidence="11" id="KW-1185">Reference proteome</keyword>
<evidence type="ECO:0000256" key="6">
    <source>
        <dbReference type="ARBA" id="ARBA00020337"/>
    </source>
</evidence>
<reference evidence="10 11" key="1">
    <citation type="submission" date="2020-06" db="EMBL/GenBank/DDBJ databases">
        <title>High-quality draft genome of sulfate reducer Desulfobacter latus type strain AcrS2 isolated from marine sediment.</title>
        <authorList>
            <person name="Hoppe M."/>
            <person name="Larsen C.K."/>
            <person name="Marshall I.P.G."/>
            <person name="Schramm A."/>
            <person name="Marietou A.G."/>
        </authorList>
    </citation>
    <scope>NUCLEOTIDE SEQUENCE [LARGE SCALE GENOMIC DNA]</scope>
    <source>
        <strain evidence="10 11">AcRS2</strain>
    </source>
</reference>
<gene>
    <name evidence="8 10" type="primary">pgl</name>
    <name evidence="10" type="ORF">HXW94_09365</name>
</gene>
<dbReference type="FunFam" id="3.40.50.1360:FF:000005">
    <property type="entry name" value="6-phosphogluconolactonase"/>
    <property type="match status" value="1"/>
</dbReference>
<evidence type="ECO:0000256" key="3">
    <source>
        <dbReference type="ARBA" id="ARBA00004961"/>
    </source>
</evidence>
<comment type="caution">
    <text evidence="10">The sequence shown here is derived from an EMBL/GenBank/DDBJ whole genome shotgun (WGS) entry which is preliminary data.</text>
</comment>
<keyword evidence="7 8" id="KW-0378">Hydrolase</keyword>
<dbReference type="GO" id="GO:0006098">
    <property type="term" value="P:pentose-phosphate shunt"/>
    <property type="evidence" value="ECO:0007669"/>
    <property type="project" value="UniProtKB-UniPathway"/>
</dbReference>
<evidence type="ECO:0000256" key="7">
    <source>
        <dbReference type="ARBA" id="ARBA00022801"/>
    </source>
</evidence>
<comment type="catalytic activity">
    <reaction evidence="1 8">
        <text>6-phospho-D-glucono-1,5-lactone + H2O = 6-phospho-D-gluconate + H(+)</text>
        <dbReference type="Rhea" id="RHEA:12556"/>
        <dbReference type="ChEBI" id="CHEBI:15377"/>
        <dbReference type="ChEBI" id="CHEBI:15378"/>
        <dbReference type="ChEBI" id="CHEBI:57955"/>
        <dbReference type="ChEBI" id="CHEBI:58759"/>
        <dbReference type="EC" id="3.1.1.31"/>
    </reaction>
</comment>